<evidence type="ECO:0000313" key="4">
    <source>
        <dbReference type="Proteomes" id="UP001220228"/>
    </source>
</evidence>
<dbReference type="EMBL" id="CP120687">
    <property type="protein sequence ID" value="WFB38426.1"/>
    <property type="molecule type" value="Genomic_DNA"/>
</dbReference>
<dbReference type="RefSeq" id="WP_049169097.1">
    <property type="nucleotide sequence ID" value="NZ_CP120687.1"/>
</dbReference>
<evidence type="ECO:0000256" key="2">
    <source>
        <dbReference type="ARBA" id="ARBA00023315"/>
    </source>
</evidence>
<dbReference type="Gene3D" id="3.40.630.30">
    <property type="match status" value="1"/>
</dbReference>
<accession>A0ABY8DN63</accession>
<protein>
    <submittedName>
        <fullName evidence="3">GNAT family acetyltransferase</fullName>
    </submittedName>
</protein>
<dbReference type="PANTHER" id="PTHR36449">
    <property type="entry name" value="ACETYLTRANSFERASE-RELATED"/>
    <property type="match status" value="1"/>
</dbReference>
<sequence>MALDLVSLNGIIKKYPEEQVRESLSSFTSINKDVENFLHERCIEFEKISLARTTLVFSSYKGRSVLVGYFSISSKPLTISKKNWRGLSKSVQRKLMPMGYRTEQENYAVSSILLGQLGLNFQYHDTHLITGAELLSLAYKTIKIANEVVGGLVLYVEADDEPHLREFYTNNGFSQLVVKHPDNSNNGHTHPYLTANGQHLYTKKISDL</sequence>
<keyword evidence="2" id="KW-0012">Acyltransferase</keyword>
<reference evidence="3 4" key="1">
    <citation type="submission" date="2023-03" db="EMBL/GenBank/DDBJ databases">
        <authorList>
            <person name="Ruckert-Reed C."/>
        </authorList>
    </citation>
    <scope>NUCLEOTIDE SEQUENCE [LARGE SCALE GENOMIC DNA]</scope>
    <source>
        <strain evidence="3 4">DSM 115425</strain>
    </source>
</reference>
<evidence type="ECO:0000256" key="1">
    <source>
        <dbReference type="ARBA" id="ARBA00022679"/>
    </source>
</evidence>
<name>A0ABY8DN63_9LACO</name>
<dbReference type="PANTHER" id="PTHR36449:SF1">
    <property type="entry name" value="ACETYLTRANSFERASE"/>
    <property type="match status" value="1"/>
</dbReference>
<gene>
    <name evidence="3" type="ORF">LHUE1_001949</name>
</gene>
<evidence type="ECO:0000313" key="3">
    <source>
        <dbReference type="EMBL" id="WFB38426.1"/>
    </source>
</evidence>
<dbReference type="Proteomes" id="UP001220228">
    <property type="component" value="Chromosome"/>
</dbReference>
<keyword evidence="1" id="KW-0808">Transferase</keyword>
<proteinExistence type="predicted"/>
<keyword evidence="4" id="KW-1185">Reference proteome</keyword>
<organism evidence="3 4">
    <name type="scientific">Lacticaseibacillus huelsenbergensis</name>
    <dbReference type="NCBI Taxonomy" id="3035291"/>
    <lineage>
        <taxon>Bacteria</taxon>
        <taxon>Bacillati</taxon>
        <taxon>Bacillota</taxon>
        <taxon>Bacilli</taxon>
        <taxon>Lactobacillales</taxon>
        <taxon>Lactobacillaceae</taxon>
        <taxon>Lacticaseibacillus</taxon>
    </lineage>
</organism>